<keyword evidence="3" id="KW-1003">Cell membrane</keyword>
<evidence type="ECO:0000256" key="4">
    <source>
        <dbReference type="ARBA" id="ARBA00022692"/>
    </source>
</evidence>
<evidence type="ECO:0000259" key="8">
    <source>
        <dbReference type="PROSITE" id="PS50928"/>
    </source>
</evidence>
<keyword evidence="6 7" id="KW-0472">Membrane</keyword>
<evidence type="ECO:0000256" key="5">
    <source>
        <dbReference type="ARBA" id="ARBA00022989"/>
    </source>
</evidence>
<keyword evidence="5 7" id="KW-1133">Transmembrane helix</keyword>
<evidence type="ECO:0000313" key="10">
    <source>
        <dbReference type="EMBL" id="CAB4998233.1"/>
    </source>
</evidence>
<keyword evidence="2" id="KW-0813">Transport</keyword>
<evidence type="ECO:0000256" key="3">
    <source>
        <dbReference type="ARBA" id="ARBA00022475"/>
    </source>
</evidence>
<dbReference type="SUPFAM" id="SSF161098">
    <property type="entry name" value="MetI-like"/>
    <property type="match status" value="1"/>
</dbReference>
<feature type="transmembrane region" description="Helical" evidence="7">
    <location>
        <begin position="41"/>
        <end position="60"/>
    </location>
</feature>
<protein>
    <submittedName>
        <fullName evidence="9">Unannotated protein</fullName>
    </submittedName>
</protein>
<dbReference type="InterPro" id="IPR035906">
    <property type="entry name" value="MetI-like_sf"/>
</dbReference>
<dbReference type="Gene3D" id="1.10.3720.10">
    <property type="entry name" value="MetI-like"/>
    <property type="match status" value="1"/>
</dbReference>
<comment type="subcellular location">
    <subcellularLocation>
        <location evidence="1">Cell membrane</location>
        <topology evidence="1">Multi-pass membrane protein</topology>
    </subcellularLocation>
</comment>
<dbReference type="PROSITE" id="PS50928">
    <property type="entry name" value="ABC_TM1"/>
    <property type="match status" value="1"/>
</dbReference>
<dbReference type="EMBL" id="CAFAAH010000092">
    <property type="protein sequence ID" value="CAB4795877.1"/>
    <property type="molecule type" value="Genomic_DNA"/>
</dbReference>
<dbReference type="GO" id="GO:0005886">
    <property type="term" value="C:plasma membrane"/>
    <property type="evidence" value="ECO:0007669"/>
    <property type="project" value="UniProtKB-SubCell"/>
</dbReference>
<feature type="transmembrane region" description="Helical" evidence="7">
    <location>
        <begin position="272"/>
        <end position="291"/>
    </location>
</feature>
<dbReference type="EMBL" id="CAFBOR010000218">
    <property type="protein sequence ID" value="CAB4998233.1"/>
    <property type="molecule type" value="Genomic_DNA"/>
</dbReference>
<dbReference type="PANTHER" id="PTHR43744">
    <property type="entry name" value="ABC TRANSPORTER PERMEASE PROTEIN MG189-RELATED-RELATED"/>
    <property type="match status" value="1"/>
</dbReference>
<dbReference type="GO" id="GO:0055085">
    <property type="term" value="P:transmembrane transport"/>
    <property type="evidence" value="ECO:0007669"/>
    <property type="project" value="InterPro"/>
</dbReference>
<feature type="transmembrane region" description="Helical" evidence="7">
    <location>
        <begin position="137"/>
        <end position="158"/>
    </location>
</feature>
<sequence length="306" mass="33707">MATEFLNGTSAPAVPIIDLVVSEEDRVAVAKRHKRRRASVAIRYVFLTLLAAIILFPIYITIVNSLLTPLQIAARPPFFFPTKPTWGAYSDAWTSGHMSLYLMNSVIVTFLIVTGQIVTATCAAYAFAFLEFPLKRTLFIVFLATLMVPFEVTVITNLTTVVNLGWYNSYAGLAAPFMATGFGAFLLRQAFLGVPRDLRDAAALDGYGHWRFMVRVAVPLARPAMAALAVFSFLGAWNQYLWPLIVTKDSRYRTLQIGLRQLRATSLDQVNVTFAGVVIAALPLIILLVIFQKQLVRGLTAGAVKG</sequence>
<accession>A0A6J6XPR8</accession>
<evidence type="ECO:0000256" key="1">
    <source>
        <dbReference type="ARBA" id="ARBA00004651"/>
    </source>
</evidence>
<dbReference type="PANTHER" id="PTHR43744:SF8">
    <property type="entry name" value="SN-GLYCEROL-3-PHOSPHATE TRANSPORT SYSTEM PERMEASE PROTEIN UGPE"/>
    <property type="match status" value="1"/>
</dbReference>
<feature type="transmembrane region" description="Helical" evidence="7">
    <location>
        <begin position="212"/>
        <end position="234"/>
    </location>
</feature>
<dbReference type="AlphaFoldDB" id="A0A6J6XPR8"/>
<keyword evidence="4 7" id="KW-0812">Transmembrane</keyword>
<evidence type="ECO:0000256" key="7">
    <source>
        <dbReference type="SAM" id="Phobius"/>
    </source>
</evidence>
<organism evidence="9">
    <name type="scientific">freshwater metagenome</name>
    <dbReference type="NCBI Taxonomy" id="449393"/>
    <lineage>
        <taxon>unclassified sequences</taxon>
        <taxon>metagenomes</taxon>
        <taxon>ecological metagenomes</taxon>
    </lineage>
</organism>
<dbReference type="InterPro" id="IPR000515">
    <property type="entry name" value="MetI-like"/>
</dbReference>
<evidence type="ECO:0000256" key="2">
    <source>
        <dbReference type="ARBA" id="ARBA00022448"/>
    </source>
</evidence>
<proteinExistence type="predicted"/>
<gene>
    <name evidence="9" type="ORF">UFOPK2996_00783</name>
    <name evidence="10" type="ORF">UFOPK3974_01343</name>
</gene>
<feature type="domain" description="ABC transmembrane type-1" evidence="8">
    <location>
        <begin position="102"/>
        <end position="291"/>
    </location>
</feature>
<reference evidence="9" key="1">
    <citation type="submission" date="2020-05" db="EMBL/GenBank/DDBJ databases">
        <authorList>
            <person name="Chiriac C."/>
            <person name="Salcher M."/>
            <person name="Ghai R."/>
            <person name="Kavagutti S V."/>
        </authorList>
    </citation>
    <scope>NUCLEOTIDE SEQUENCE</scope>
</reference>
<dbReference type="CDD" id="cd06261">
    <property type="entry name" value="TM_PBP2"/>
    <property type="match status" value="1"/>
</dbReference>
<evidence type="ECO:0000313" key="9">
    <source>
        <dbReference type="EMBL" id="CAB4795877.1"/>
    </source>
</evidence>
<feature type="transmembrane region" description="Helical" evidence="7">
    <location>
        <begin position="170"/>
        <end position="191"/>
    </location>
</feature>
<feature type="transmembrane region" description="Helical" evidence="7">
    <location>
        <begin position="106"/>
        <end position="130"/>
    </location>
</feature>
<evidence type="ECO:0000256" key="6">
    <source>
        <dbReference type="ARBA" id="ARBA00023136"/>
    </source>
</evidence>
<dbReference type="Pfam" id="PF00528">
    <property type="entry name" value="BPD_transp_1"/>
    <property type="match status" value="1"/>
</dbReference>
<name>A0A6J6XPR8_9ZZZZ</name>